<reference evidence="1 2" key="1">
    <citation type="submission" date="2018-05" db="EMBL/GenBank/DDBJ databases">
        <title>Genomic Encyclopedia of Type Strains, Phase IV (KMG-V): Genome sequencing to study the core and pangenomes of soil and plant-associated prokaryotes.</title>
        <authorList>
            <person name="Whitman W."/>
        </authorList>
    </citation>
    <scope>NUCLEOTIDE SEQUENCE [LARGE SCALE GENOMIC DNA]</scope>
    <source>
        <strain evidence="1 2">SLV-132</strain>
    </source>
</reference>
<sequence>MMMTIIVISTMMSIIINVKDFLRMRCMDNLPTPAATADTTVELFLRRCAPAFYFTRVILTFILPGYKLRPRVKVVYAPHSPRCGVLWTRVAKERATQRLSGKQGHNHDKH</sequence>
<evidence type="ECO:0000313" key="1">
    <source>
        <dbReference type="EMBL" id="PWK34240.1"/>
    </source>
</evidence>
<dbReference type="AlphaFoldDB" id="A0A316EQX9"/>
<evidence type="ECO:0000313" key="2">
    <source>
        <dbReference type="Proteomes" id="UP000245754"/>
    </source>
</evidence>
<dbReference type="RefSeq" id="WP_109584283.1">
    <property type="nucleotide sequence ID" value="NZ_QGGT01000003.1"/>
</dbReference>
<name>A0A316EQX9_9BURK</name>
<comment type="caution">
    <text evidence="1">The sequence shown here is derived from an EMBL/GenBank/DDBJ whole genome shotgun (WGS) entry which is preliminary data.</text>
</comment>
<organism evidence="1 2">
    <name type="scientific">Cupriavidus plantarum</name>
    <dbReference type="NCBI Taxonomy" id="942865"/>
    <lineage>
        <taxon>Bacteria</taxon>
        <taxon>Pseudomonadati</taxon>
        <taxon>Pseudomonadota</taxon>
        <taxon>Betaproteobacteria</taxon>
        <taxon>Burkholderiales</taxon>
        <taxon>Burkholderiaceae</taxon>
        <taxon>Cupriavidus</taxon>
    </lineage>
</organism>
<accession>A0A316EQX9</accession>
<dbReference type="Proteomes" id="UP000245754">
    <property type="component" value="Unassembled WGS sequence"/>
</dbReference>
<keyword evidence="2" id="KW-1185">Reference proteome</keyword>
<proteinExistence type="predicted"/>
<protein>
    <submittedName>
        <fullName evidence="1">Uncharacterized protein</fullName>
    </submittedName>
</protein>
<gene>
    <name evidence="1" type="ORF">C7419_103559</name>
</gene>
<dbReference type="EMBL" id="QGGT01000003">
    <property type="protein sequence ID" value="PWK34240.1"/>
    <property type="molecule type" value="Genomic_DNA"/>
</dbReference>